<dbReference type="Pfam" id="PF07635">
    <property type="entry name" value="PSCyt1"/>
    <property type="match status" value="1"/>
</dbReference>
<dbReference type="PANTHER" id="PTHR35889:SF3">
    <property type="entry name" value="F-BOX DOMAIN-CONTAINING PROTEIN"/>
    <property type="match status" value="1"/>
</dbReference>
<evidence type="ECO:0000256" key="2">
    <source>
        <dbReference type="SAM" id="MobiDB-lite"/>
    </source>
</evidence>
<evidence type="ECO:0000313" key="8">
    <source>
        <dbReference type="Proteomes" id="UP000315647"/>
    </source>
</evidence>
<dbReference type="Pfam" id="PF07583">
    <property type="entry name" value="PSCyt2"/>
    <property type="match status" value="1"/>
</dbReference>
<feature type="region of interest" description="Disordered" evidence="2">
    <location>
        <begin position="1125"/>
        <end position="1153"/>
    </location>
</feature>
<feature type="chain" id="PRO_5022173992" evidence="3">
    <location>
        <begin position="23"/>
        <end position="1172"/>
    </location>
</feature>
<evidence type="ECO:0000259" key="6">
    <source>
        <dbReference type="Pfam" id="PF07635"/>
    </source>
</evidence>
<reference evidence="7 8" key="1">
    <citation type="submission" date="2019-03" db="EMBL/GenBank/DDBJ databases">
        <title>Deep-cultivation of Planctomycetes and their phenomic and genomic characterization uncovers novel biology.</title>
        <authorList>
            <person name="Wiegand S."/>
            <person name="Jogler M."/>
            <person name="Boedeker C."/>
            <person name="Pinto D."/>
            <person name="Vollmers J."/>
            <person name="Rivas-Marin E."/>
            <person name="Kohn T."/>
            <person name="Peeters S.H."/>
            <person name="Heuer A."/>
            <person name="Rast P."/>
            <person name="Oberbeckmann S."/>
            <person name="Bunk B."/>
            <person name="Jeske O."/>
            <person name="Meyerdierks A."/>
            <person name="Storesund J.E."/>
            <person name="Kallscheuer N."/>
            <person name="Luecker S."/>
            <person name="Lage O.M."/>
            <person name="Pohl T."/>
            <person name="Merkel B.J."/>
            <person name="Hornburger P."/>
            <person name="Mueller R.-W."/>
            <person name="Bruemmer F."/>
            <person name="Labrenz M."/>
            <person name="Spormann A.M."/>
            <person name="Op den Camp H."/>
            <person name="Overmann J."/>
            <person name="Amann R."/>
            <person name="Jetten M.S.M."/>
            <person name="Mascher T."/>
            <person name="Medema M.H."/>
            <person name="Devos D.P."/>
            <person name="Kaster A.-K."/>
            <person name="Ovreas L."/>
            <person name="Rohde M."/>
            <person name="Galperin M.Y."/>
            <person name="Jogler C."/>
        </authorList>
    </citation>
    <scope>NUCLEOTIDE SEQUENCE [LARGE SCALE GENOMIC DNA]</scope>
    <source>
        <strain evidence="7 8">Enr10</strain>
    </source>
</reference>
<evidence type="ECO:0000256" key="1">
    <source>
        <dbReference type="SAM" id="Coils"/>
    </source>
</evidence>
<feature type="domain" description="DUF1549" evidence="4">
    <location>
        <begin position="157"/>
        <end position="359"/>
    </location>
</feature>
<dbReference type="SUPFAM" id="SSF46626">
    <property type="entry name" value="Cytochrome c"/>
    <property type="match status" value="1"/>
</dbReference>
<proteinExistence type="predicted"/>
<dbReference type="GO" id="GO:0009055">
    <property type="term" value="F:electron transfer activity"/>
    <property type="evidence" value="ECO:0007669"/>
    <property type="project" value="InterPro"/>
</dbReference>
<dbReference type="RefSeq" id="WP_145450060.1">
    <property type="nucleotide sequence ID" value="NZ_CP037421.1"/>
</dbReference>
<dbReference type="GO" id="GO:0020037">
    <property type="term" value="F:heme binding"/>
    <property type="evidence" value="ECO:0007669"/>
    <property type="project" value="InterPro"/>
</dbReference>
<keyword evidence="1" id="KW-0175">Coiled coil</keyword>
<feature type="signal peptide" evidence="3">
    <location>
        <begin position="1"/>
        <end position="22"/>
    </location>
</feature>
<dbReference type="EMBL" id="CP037421">
    <property type="protein sequence ID" value="QDT27572.1"/>
    <property type="molecule type" value="Genomic_DNA"/>
</dbReference>
<dbReference type="Proteomes" id="UP000315647">
    <property type="component" value="Chromosome"/>
</dbReference>
<evidence type="ECO:0000259" key="5">
    <source>
        <dbReference type="Pfam" id="PF07587"/>
    </source>
</evidence>
<dbReference type="InterPro" id="IPR036909">
    <property type="entry name" value="Cyt_c-like_dom_sf"/>
</dbReference>
<feature type="compositionally biased region" description="Polar residues" evidence="2">
    <location>
        <begin position="1125"/>
        <end position="1134"/>
    </location>
</feature>
<dbReference type="Pfam" id="PF07587">
    <property type="entry name" value="PSD1"/>
    <property type="match status" value="1"/>
</dbReference>
<accession>A0A517Q7G4</accession>
<keyword evidence="8" id="KW-1185">Reference proteome</keyword>
<evidence type="ECO:0000256" key="3">
    <source>
        <dbReference type="SAM" id="SignalP"/>
    </source>
</evidence>
<protein>
    <submittedName>
        <fullName evidence="7">Planctomycete cytochrome C</fullName>
    </submittedName>
</protein>
<dbReference type="PANTHER" id="PTHR35889">
    <property type="entry name" value="CYCLOINULO-OLIGOSACCHARIDE FRUCTANOTRANSFERASE-RELATED"/>
    <property type="match status" value="1"/>
</dbReference>
<evidence type="ECO:0000259" key="4">
    <source>
        <dbReference type="Pfam" id="PF07583"/>
    </source>
</evidence>
<dbReference type="InterPro" id="IPR011429">
    <property type="entry name" value="Cyt_c_Planctomycete-type"/>
</dbReference>
<name>A0A517Q7G4_9PLAN</name>
<feature type="domain" description="DUF1553" evidence="5">
    <location>
        <begin position="868"/>
        <end position="1117"/>
    </location>
</feature>
<dbReference type="AlphaFoldDB" id="A0A517Q7G4"/>
<feature type="coiled-coil region" evidence="1">
    <location>
        <begin position="732"/>
        <end position="771"/>
    </location>
</feature>
<gene>
    <name evidence="7" type="ORF">Enr10x_28900</name>
</gene>
<evidence type="ECO:0000313" key="7">
    <source>
        <dbReference type="EMBL" id="QDT27572.1"/>
    </source>
</evidence>
<sequence precursor="true">MQWPTLFVSCCVSLCVSLPLQAETPPVPVDYTQQIKPLLKAHCFACHGVLKQESALRLDAGKFILKGGEIGKAVVPGNSAESLLFQVIGEDPDFAMPPEGQGRKLTPEEVALIRTWIDQGAHFPANDSPEPAPTEHWAFQPVKRPAVPQTNTPSQNPIDAFLLARQLEVGLTPQPQADKATRLRRLYLDLIGLPPRPSELSAFLNDTRPDAWQRVIDDLLSRPQYGERWGRHWMDVWRYSDWYGRRGAKDMTNSYSLTWRWRDWIIRSLNEDKAYDVMVRQMLAADELAPNDRENLVATGFIVRNFYRWNYHTWLKDNVEHTAKAFLGLTMNCCECHDHKYDPISQEEYFAFRSLFEPIDLRHDRVPGEADPGPFPDYKLSVRNGPVRTGMVRIYDRHPEALARFYTGGLEQNIVKDKPPIEAGTIQFLGGDEIQIQPVKLPATAWYPGLKPFVIEEETQQRTTALQQAQQKWDAESTRLEQQLKKHEQTQTKLLVEYRAWQESQRTADSPSSQQTLQLTGGEGRRALARELTGWNELPEQLNIHFQLTLHADKMVNFQLSNDLTAGRTNLYVAFEAGNILTYAPGTTNVASIGSFPTEAMPVDLQVHLKLQPSKDIALLTVTRSQDQSLIIKETPIALNGWNPANSVNRGLFLDAHAGSRAEFDHIVFLEPGGRELNRFDFEFPDYSEGADVTSATDWILTRFSKGNATSKITLQKPLSPEEQQWQQKISAARQQQTLVQLKRDLLQADLEAARAELVQYQARVDAARARHIDESPEADSLARAACQAEWKAKRNASQQQVAAAALKLHSAQLLPETEITRSKQIQDAQQQLTQARTALVAAEKPRDAQSNDFAPLSRIFPQQSSGRRAALAQWITSPDNPLTARVAVNHIWMRHFGQPLVDSVYNFGRSGAQPTHPQLIDWLAAELMAHDWKMKHIHRLILSSDAYQRSSKGVEAGHANLAADRDNRLLWKFPLRRMEAEVVRDSLFYLADDLDATMFGQELEQDQGLTTNRRSLYYSYHGEAKMEFLALFDGPSSTDCYRRQTTVRPQQALALTNSQLALKQGRRIAANLWSEQAQLTGKSPSEQKLDFIRNTFELILARAPNQREQTAALRFLEQQQSLFQKADSQTTDQKPPKNNKPFEQPAADPAARARESLVQALFNHNDFVTIR</sequence>
<organism evidence="7 8">
    <name type="scientific">Gimesia panareensis</name>
    <dbReference type="NCBI Taxonomy" id="2527978"/>
    <lineage>
        <taxon>Bacteria</taxon>
        <taxon>Pseudomonadati</taxon>
        <taxon>Planctomycetota</taxon>
        <taxon>Planctomycetia</taxon>
        <taxon>Planctomycetales</taxon>
        <taxon>Planctomycetaceae</taxon>
        <taxon>Gimesia</taxon>
    </lineage>
</organism>
<feature type="domain" description="Cytochrome C Planctomycete-type" evidence="6">
    <location>
        <begin position="43"/>
        <end position="100"/>
    </location>
</feature>
<dbReference type="InterPro" id="IPR011444">
    <property type="entry name" value="DUF1549"/>
</dbReference>
<dbReference type="InterPro" id="IPR022655">
    <property type="entry name" value="DUF1553"/>
</dbReference>
<keyword evidence="3" id="KW-0732">Signal</keyword>